<dbReference type="GO" id="GO:0010521">
    <property type="term" value="F:telomerase inhibitor activity"/>
    <property type="evidence" value="ECO:0007669"/>
    <property type="project" value="TreeGrafter"/>
</dbReference>
<protein>
    <recommendedName>
        <fullName evidence="3">Protection of telomeres protein 1</fullName>
    </recommendedName>
</protein>
<dbReference type="EMBL" id="JARJCW010000014">
    <property type="protein sequence ID" value="KAJ7217192.1"/>
    <property type="molecule type" value="Genomic_DNA"/>
</dbReference>
<gene>
    <name evidence="1" type="ORF">GGX14DRAFT_602537</name>
</gene>
<sequence length="591" mass="66732">SGLDLKCSLRIVDPSNCQESFPPAREGFRINCFTGKHKAWLPAASVGSIVILREIKACIQLSFIAASRTDALKWAVYDPSKGEIGHGDIGGAPRAERLGNGFGVEFTPFYESTDEDSAYCLELDDWWRGVREKRVKEMGTVHQVGEGSSRDRPWREHSLICDVAMNAYFDCTVEVLHAYPNGETYTLFCTDYTVTSQSQPRHESWCPPSLADRIFSIEMWDLACKEGPNMISGAFYSLKNVRMRTGRNGYAEGKLSEPKIRKLEPGDDNAFLKALLRRKEDHGPVETGSTGSDLKLIGQGLDRDYMSCVVELLHREQSTIYITDYTSNPKITPINEPWARGLNGYVLKVVLFDAQSSNAQHLVVGQYYAIEHLRLRFSVTAQEFIGTLGGPARLIRPINPKSSMVGDWRDQLLEYIALSDAPYPADISLRPTYVSIQQMCSSTKSSGSFFVRARVVDFYPFRLEDSFVRTCTKCNRIIPDKRLACYQCDDIEHKFVKIVCIFRITIRDENDELQLSVSGNVPLLNGQEHINLRDDPDAARRFAERIKPLIGNLQDVHESILMNAVLDPSGSEMTFVVDRWKGKNEEWIYGL</sequence>
<comment type="caution">
    <text evidence="1">The sequence shown here is derived from an EMBL/GenBank/DDBJ whole genome shotgun (WGS) entry which is preliminary data.</text>
</comment>
<reference evidence="1" key="1">
    <citation type="submission" date="2023-03" db="EMBL/GenBank/DDBJ databases">
        <title>Massive genome expansion in bonnet fungi (Mycena s.s.) driven by repeated elements and novel gene families across ecological guilds.</title>
        <authorList>
            <consortium name="Lawrence Berkeley National Laboratory"/>
            <person name="Harder C.B."/>
            <person name="Miyauchi S."/>
            <person name="Viragh M."/>
            <person name="Kuo A."/>
            <person name="Thoen E."/>
            <person name="Andreopoulos B."/>
            <person name="Lu D."/>
            <person name="Skrede I."/>
            <person name="Drula E."/>
            <person name="Henrissat B."/>
            <person name="Morin E."/>
            <person name="Kohler A."/>
            <person name="Barry K."/>
            <person name="LaButti K."/>
            <person name="Morin E."/>
            <person name="Salamov A."/>
            <person name="Lipzen A."/>
            <person name="Mereny Z."/>
            <person name="Hegedus B."/>
            <person name="Baldrian P."/>
            <person name="Stursova M."/>
            <person name="Weitz H."/>
            <person name="Taylor A."/>
            <person name="Grigoriev I.V."/>
            <person name="Nagy L.G."/>
            <person name="Martin F."/>
            <person name="Kauserud H."/>
        </authorList>
    </citation>
    <scope>NUCLEOTIDE SEQUENCE</scope>
    <source>
        <strain evidence="1">9144</strain>
    </source>
</reference>
<dbReference type="InterPro" id="IPR012340">
    <property type="entry name" value="NA-bd_OB-fold"/>
</dbReference>
<name>A0AAD6YH96_9AGAR</name>
<proteinExistence type="predicted"/>
<dbReference type="SUPFAM" id="SSF50249">
    <property type="entry name" value="Nucleic acid-binding proteins"/>
    <property type="match status" value="1"/>
</dbReference>
<evidence type="ECO:0008006" key="3">
    <source>
        <dbReference type="Google" id="ProtNLM"/>
    </source>
</evidence>
<dbReference type="Proteomes" id="UP001219525">
    <property type="component" value="Unassembled WGS sequence"/>
</dbReference>
<dbReference type="AlphaFoldDB" id="A0AAD6YH96"/>
<evidence type="ECO:0000313" key="2">
    <source>
        <dbReference type="Proteomes" id="UP001219525"/>
    </source>
</evidence>
<keyword evidence="2" id="KW-1185">Reference proteome</keyword>
<dbReference type="GO" id="GO:0032210">
    <property type="term" value="P:regulation of telomere maintenance via telomerase"/>
    <property type="evidence" value="ECO:0007669"/>
    <property type="project" value="TreeGrafter"/>
</dbReference>
<feature type="non-terminal residue" evidence="1">
    <location>
        <position position="1"/>
    </location>
</feature>
<feature type="non-terminal residue" evidence="1">
    <location>
        <position position="591"/>
    </location>
</feature>
<dbReference type="PANTHER" id="PTHR14513">
    <property type="entry name" value="PROTECTION OF TELOMERES 1"/>
    <property type="match status" value="1"/>
</dbReference>
<organism evidence="1 2">
    <name type="scientific">Mycena pura</name>
    <dbReference type="NCBI Taxonomy" id="153505"/>
    <lineage>
        <taxon>Eukaryota</taxon>
        <taxon>Fungi</taxon>
        <taxon>Dikarya</taxon>
        <taxon>Basidiomycota</taxon>
        <taxon>Agaricomycotina</taxon>
        <taxon>Agaricomycetes</taxon>
        <taxon>Agaricomycetidae</taxon>
        <taxon>Agaricales</taxon>
        <taxon>Marasmiineae</taxon>
        <taxon>Mycenaceae</taxon>
        <taxon>Mycena</taxon>
    </lineage>
</organism>
<accession>A0AAD6YH96</accession>
<dbReference type="PANTHER" id="PTHR14513:SF0">
    <property type="entry name" value="PROTECTION OF TELOMERES PROTEIN 1"/>
    <property type="match status" value="1"/>
</dbReference>
<dbReference type="GO" id="GO:0000783">
    <property type="term" value="C:nuclear telomere cap complex"/>
    <property type="evidence" value="ECO:0007669"/>
    <property type="project" value="TreeGrafter"/>
</dbReference>
<dbReference type="GO" id="GO:0098505">
    <property type="term" value="F:G-rich strand telomeric DNA binding"/>
    <property type="evidence" value="ECO:0007669"/>
    <property type="project" value="TreeGrafter"/>
</dbReference>
<dbReference type="GO" id="GO:0016233">
    <property type="term" value="P:telomere capping"/>
    <property type="evidence" value="ECO:0007669"/>
    <property type="project" value="TreeGrafter"/>
</dbReference>
<dbReference type="InterPro" id="IPR028389">
    <property type="entry name" value="POT1"/>
</dbReference>
<dbReference type="Gene3D" id="2.40.50.140">
    <property type="entry name" value="Nucleic acid-binding proteins"/>
    <property type="match status" value="3"/>
</dbReference>
<evidence type="ECO:0000313" key="1">
    <source>
        <dbReference type="EMBL" id="KAJ7217192.1"/>
    </source>
</evidence>